<dbReference type="OrthoDB" id="3067320at2759"/>
<dbReference type="PANTHER" id="PTHR31382:SF4">
    <property type="entry name" value="NA(+)_H(+) ANTIPORTER"/>
    <property type="match status" value="1"/>
</dbReference>
<dbReference type="HOGENOM" id="CLU_1454958_0_0_1"/>
<proteinExistence type="predicted"/>
<keyword evidence="6" id="KW-0812">Transmembrane</keyword>
<dbReference type="GO" id="GO:0030007">
    <property type="term" value="P:intracellular potassium ion homeostasis"/>
    <property type="evidence" value="ECO:0007669"/>
    <property type="project" value="TreeGrafter"/>
</dbReference>
<gene>
    <name evidence="7" type="ORF">PISMIDRAFT_151450</name>
</gene>
<reference evidence="7 8" key="1">
    <citation type="submission" date="2014-04" db="EMBL/GenBank/DDBJ databases">
        <authorList>
            <consortium name="DOE Joint Genome Institute"/>
            <person name="Kuo A."/>
            <person name="Kohler A."/>
            <person name="Costa M.D."/>
            <person name="Nagy L.G."/>
            <person name="Floudas D."/>
            <person name="Copeland A."/>
            <person name="Barry K.W."/>
            <person name="Cichocki N."/>
            <person name="Veneault-Fourrey C."/>
            <person name="LaButti K."/>
            <person name="Lindquist E.A."/>
            <person name="Lipzen A."/>
            <person name="Lundell T."/>
            <person name="Morin E."/>
            <person name="Murat C."/>
            <person name="Sun H."/>
            <person name="Tunlid A."/>
            <person name="Henrissat B."/>
            <person name="Grigoriev I.V."/>
            <person name="Hibbett D.S."/>
            <person name="Martin F."/>
            <person name="Nordberg H.P."/>
            <person name="Cantor M.N."/>
            <person name="Hua S.X."/>
        </authorList>
    </citation>
    <scope>NUCLEOTIDE SEQUENCE [LARGE SCALE GENOMIC DNA]</scope>
    <source>
        <strain evidence="7 8">441</strain>
    </source>
</reference>
<dbReference type="GO" id="GO:0042391">
    <property type="term" value="P:regulation of membrane potential"/>
    <property type="evidence" value="ECO:0007669"/>
    <property type="project" value="InterPro"/>
</dbReference>
<dbReference type="GO" id="GO:0015385">
    <property type="term" value="F:sodium:proton antiporter activity"/>
    <property type="evidence" value="ECO:0007669"/>
    <property type="project" value="InterPro"/>
</dbReference>
<keyword evidence="5" id="KW-0739">Sodium transport</keyword>
<evidence type="ECO:0000256" key="4">
    <source>
        <dbReference type="ARBA" id="ARBA00023065"/>
    </source>
</evidence>
<dbReference type="GO" id="GO:0005886">
    <property type="term" value="C:plasma membrane"/>
    <property type="evidence" value="ECO:0007669"/>
    <property type="project" value="InterPro"/>
</dbReference>
<accession>A0A0C9ZPR9</accession>
<dbReference type="GO" id="GO:0036376">
    <property type="term" value="P:sodium ion export across plasma membrane"/>
    <property type="evidence" value="ECO:0007669"/>
    <property type="project" value="InterPro"/>
</dbReference>
<protein>
    <submittedName>
        <fullName evidence="7">Uncharacterized protein</fullName>
    </submittedName>
</protein>
<dbReference type="AlphaFoldDB" id="A0A0C9ZPR9"/>
<keyword evidence="1" id="KW-0813">Transport</keyword>
<evidence type="ECO:0000256" key="2">
    <source>
        <dbReference type="ARBA" id="ARBA00022449"/>
    </source>
</evidence>
<feature type="transmembrane region" description="Helical" evidence="6">
    <location>
        <begin position="73"/>
        <end position="92"/>
    </location>
</feature>
<dbReference type="EMBL" id="KN833694">
    <property type="protein sequence ID" value="KIK28044.1"/>
    <property type="molecule type" value="Genomic_DNA"/>
</dbReference>
<keyword evidence="6" id="KW-0472">Membrane</keyword>
<reference evidence="8" key="2">
    <citation type="submission" date="2015-01" db="EMBL/GenBank/DDBJ databases">
        <title>Evolutionary Origins and Diversification of the Mycorrhizal Mutualists.</title>
        <authorList>
            <consortium name="DOE Joint Genome Institute"/>
            <consortium name="Mycorrhizal Genomics Consortium"/>
            <person name="Kohler A."/>
            <person name="Kuo A."/>
            <person name="Nagy L.G."/>
            <person name="Floudas D."/>
            <person name="Copeland A."/>
            <person name="Barry K.W."/>
            <person name="Cichocki N."/>
            <person name="Veneault-Fourrey C."/>
            <person name="LaButti K."/>
            <person name="Lindquist E.A."/>
            <person name="Lipzen A."/>
            <person name="Lundell T."/>
            <person name="Morin E."/>
            <person name="Murat C."/>
            <person name="Riley R."/>
            <person name="Ohm R."/>
            <person name="Sun H."/>
            <person name="Tunlid A."/>
            <person name="Henrissat B."/>
            <person name="Grigoriev I.V."/>
            <person name="Hibbett D.S."/>
            <person name="Martin F."/>
        </authorList>
    </citation>
    <scope>NUCLEOTIDE SEQUENCE [LARGE SCALE GENOMIC DNA]</scope>
    <source>
        <strain evidence="8">441</strain>
    </source>
</reference>
<dbReference type="PANTHER" id="PTHR31382">
    <property type="entry name" value="NA(+)/H(+) ANTIPORTER"/>
    <property type="match status" value="1"/>
</dbReference>
<keyword evidence="4" id="KW-0406">Ion transport</keyword>
<organism evidence="7 8">
    <name type="scientific">Pisolithus microcarpus 441</name>
    <dbReference type="NCBI Taxonomy" id="765257"/>
    <lineage>
        <taxon>Eukaryota</taxon>
        <taxon>Fungi</taxon>
        <taxon>Dikarya</taxon>
        <taxon>Basidiomycota</taxon>
        <taxon>Agaricomycotina</taxon>
        <taxon>Agaricomycetes</taxon>
        <taxon>Agaricomycetidae</taxon>
        <taxon>Boletales</taxon>
        <taxon>Sclerodermatineae</taxon>
        <taxon>Pisolithaceae</taxon>
        <taxon>Pisolithus</taxon>
    </lineage>
</organism>
<dbReference type="Proteomes" id="UP000054018">
    <property type="component" value="Unassembled WGS sequence"/>
</dbReference>
<evidence type="ECO:0000256" key="5">
    <source>
        <dbReference type="ARBA" id="ARBA00023201"/>
    </source>
</evidence>
<dbReference type="GO" id="GO:0120029">
    <property type="term" value="P:proton export across plasma membrane"/>
    <property type="evidence" value="ECO:0007669"/>
    <property type="project" value="InterPro"/>
</dbReference>
<evidence type="ECO:0000256" key="6">
    <source>
        <dbReference type="SAM" id="Phobius"/>
    </source>
</evidence>
<evidence type="ECO:0000313" key="7">
    <source>
        <dbReference type="EMBL" id="KIK28044.1"/>
    </source>
</evidence>
<evidence type="ECO:0000256" key="1">
    <source>
        <dbReference type="ARBA" id="ARBA00022448"/>
    </source>
</evidence>
<keyword evidence="3" id="KW-0915">Sodium</keyword>
<dbReference type="InterPro" id="IPR004712">
    <property type="entry name" value="Na+/H+_antiporter_fungi"/>
</dbReference>
<dbReference type="STRING" id="765257.A0A0C9ZPR9"/>
<sequence length="186" mass="20113">MIAILLFRRTPPLLLLYRFVPEIHSWKEALFSGHFDGCGRRVRVNHGTHTAPLPPVGFPGNPQQMFAATIEPIVSFVILGSILVHGLSIPFFNVGREFARNVTTTSTSNRAAIDLEACGKTEDSGSGGIVVRGKSEAQSLPVTTTREEVAICRDRVEGEIIVSVGNSKVCLVLLQTRLPPGTLPQG</sequence>
<name>A0A0C9ZPR9_9AGAM</name>
<keyword evidence="8" id="KW-1185">Reference proteome</keyword>
<keyword evidence="6" id="KW-1133">Transmembrane helix</keyword>
<keyword evidence="2" id="KW-0050">Antiport</keyword>
<evidence type="ECO:0000313" key="8">
    <source>
        <dbReference type="Proteomes" id="UP000054018"/>
    </source>
</evidence>
<evidence type="ECO:0000256" key="3">
    <source>
        <dbReference type="ARBA" id="ARBA00023053"/>
    </source>
</evidence>